<evidence type="ECO:0000256" key="5">
    <source>
        <dbReference type="ARBA" id="ARBA00023242"/>
    </source>
</evidence>
<feature type="compositionally biased region" description="Basic and acidic residues" evidence="6">
    <location>
        <begin position="564"/>
        <end position="583"/>
    </location>
</feature>
<evidence type="ECO:0000256" key="6">
    <source>
        <dbReference type="SAM" id="MobiDB-lite"/>
    </source>
</evidence>
<feature type="domain" description="NUC153" evidence="7">
    <location>
        <begin position="499"/>
        <end position="525"/>
    </location>
</feature>
<dbReference type="Proteomes" id="UP000078561">
    <property type="component" value="Unassembled WGS sequence"/>
</dbReference>
<dbReference type="InterPro" id="IPR036322">
    <property type="entry name" value="WD40_repeat_dom_sf"/>
</dbReference>
<dbReference type="InterPro" id="IPR056551">
    <property type="entry name" value="Beta-prop_NOL10_N"/>
</dbReference>
<dbReference type="OMA" id="GYFMDVR"/>
<dbReference type="SUPFAM" id="SSF50978">
    <property type="entry name" value="WD40 repeat-like"/>
    <property type="match status" value="1"/>
</dbReference>
<evidence type="ECO:0000313" key="11">
    <source>
        <dbReference type="Proteomes" id="UP000078561"/>
    </source>
</evidence>
<dbReference type="PANTHER" id="PTHR14927">
    <property type="entry name" value="NUCLEOLAR PROTEIN 10"/>
    <property type="match status" value="1"/>
</dbReference>
<reference evidence="10" key="1">
    <citation type="submission" date="2016-04" db="EMBL/GenBank/DDBJ databases">
        <authorList>
            <person name="Evans L.H."/>
            <person name="Alamgir A."/>
            <person name="Owens N."/>
            <person name="Weber N.D."/>
            <person name="Virtaneva K."/>
            <person name="Barbian K."/>
            <person name="Babar A."/>
            <person name="Rosenke K."/>
        </authorList>
    </citation>
    <scope>NUCLEOTIDE SEQUENCE [LARGE SCALE GENOMIC DNA]</scope>
    <source>
        <strain evidence="10">CBS 101.48</strain>
    </source>
</reference>
<accession>A0A168PS04</accession>
<dbReference type="PANTHER" id="PTHR14927:SF0">
    <property type="entry name" value="NUCLEOLAR PROTEIN 10"/>
    <property type="match status" value="1"/>
</dbReference>
<dbReference type="InterPro" id="IPR040382">
    <property type="entry name" value="NOL10/Enp2"/>
</dbReference>
<name>A0A168PS04_ABSGL</name>
<dbReference type="InterPro" id="IPR056550">
    <property type="entry name" value="NOL10_2nd"/>
</dbReference>
<evidence type="ECO:0000259" key="8">
    <source>
        <dbReference type="Pfam" id="PF23097"/>
    </source>
</evidence>
<organism evidence="10">
    <name type="scientific">Absidia glauca</name>
    <name type="common">Pin mould</name>
    <dbReference type="NCBI Taxonomy" id="4829"/>
    <lineage>
        <taxon>Eukaryota</taxon>
        <taxon>Fungi</taxon>
        <taxon>Fungi incertae sedis</taxon>
        <taxon>Mucoromycota</taxon>
        <taxon>Mucoromycotina</taxon>
        <taxon>Mucoromycetes</taxon>
        <taxon>Mucorales</taxon>
        <taxon>Cunninghamellaceae</taxon>
        <taxon>Absidia</taxon>
    </lineage>
</organism>
<evidence type="ECO:0000256" key="1">
    <source>
        <dbReference type="ARBA" id="ARBA00004604"/>
    </source>
</evidence>
<dbReference type="Gene3D" id="2.130.10.10">
    <property type="entry name" value="YVTN repeat-like/Quinoprotein amine dehydrogenase"/>
    <property type="match status" value="1"/>
</dbReference>
<evidence type="ECO:0000259" key="9">
    <source>
        <dbReference type="Pfam" id="PF23098"/>
    </source>
</evidence>
<dbReference type="AlphaFoldDB" id="A0A168PS04"/>
<dbReference type="InParanoid" id="A0A168PS04"/>
<evidence type="ECO:0000256" key="4">
    <source>
        <dbReference type="ARBA" id="ARBA00022737"/>
    </source>
</evidence>
<evidence type="ECO:0000256" key="2">
    <source>
        <dbReference type="ARBA" id="ARBA00005264"/>
    </source>
</evidence>
<feature type="domain" description="Nucleolar protein 10-like second" evidence="8">
    <location>
        <begin position="388"/>
        <end position="436"/>
    </location>
</feature>
<keyword evidence="11" id="KW-1185">Reference proteome</keyword>
<keyword evidence="3" id="KW-0853">WD repeat</keyword>
<feature type="domain" description="Nucleolar protein 10-like N-terminal" evidence="9">
    <location>
        <begin position="5"/>
        <end position="383"/>
    </location>
</feature>
<dbReference type="Pfam" id="PF23097">
    <property type="entry name" value="NOL10_2nd"/>
    <property type="match status" value="1"/>
</dbReference>
<evidence type="ECO:0000313" key="10">
    <source>
        <dbReference type="EMBL" id="SAM02874.1"/>
    </source>
</evidence>
<evidence type="ECO:0000259" key="7">
    <source>
        <dbReference type="Pfam" id="PF08159"/>
    </source>
</evidence>
<dbReference type="GO" id="GO:0032040">
    <property type="term" value="C:small-subunit processome"/>
    <property type="evidence" value="ECO:0007669"/>
    <property type="project" value="TreeGrafter"/>
</dbReference>
<dbReference type="InterPro" id="IPR015943">
    <property type="entry name" value="WD40/YVTN_repeat-like_dom_sf"/>
</dbReference>
<keyword evidence="5" id="KW-0539">Nucleus</keyword>
<evidence type="ECO:0000256" key="3">
    <source>
        <dbReference type="ARBA" id="ARBA00022574"/>
    </source>
</evidence>
<gene>
    <name evidence="10" type="primary">ABSGL_08690.1 scaffold 10421</name>
</gene>
<sequence>MVLPVTTANNVKVYTVSGGLGSRSIPDWLVRKKKKALKKDFDYRTRVELLQDFEFPEASNKIKITKDGNFAVATGTYKPQMRVYEFAEVSMKFERHTDAETINFELLSDDWTKSVLLQNDRSIELHAQGGIHYRTRVPMFGRDLAYHTPSCDLMVATSGSEVYRLNLDQGRFLNSIQTDAPNGVNCVKINPAHQLFGFGTSNGTVELWDPRSKARVGLLDHLPLPQTIGGITRDPVEVTAMAFRNDGLSMGVGTNSGHTLLYDLRASVPYLVKDHQYGFAIKNIHFHDGVSASGHGDSENGGSDKVIVADKKIVKVWDRTSGKHFTSIEPETDINDVCMVGDSGLLFTANEGIQMGAYYIPQLGPAPAWASFLENLTEEMEENPTRDVYDEYKFVTRKELSALGLEHLMGTNVLKAYMHGFFVDLRLYEKAKLIANPFEYDDYKQRKVREKMEKERASRIRANNKLPAVNKHLAQKLLEDTNNTKKKKKADTTTSLLEDDRFKDMFADPEYQVDLESKEYELLHPGARQQRSIDAFVGNSSDEDEDEDDTAMPSNDEPMDSDDSDRGGDSDDDMISKLRKERQQPAAFEKPKPLTTIRSTERKFKSSDNKSFGSRLQSSKAKKQNEGHRVSRTSMGGMEMSFKPKSGGRGGKGGNRRSRS</sequence>
<feature type="compositionally biased region" description="Polar residues" evidence="6">
    <location>
        <begin position="609"/>
        <end position="619"/>
    </location>
</feature>
<dbReference type="FunCoup" id="A0A168PS04">
    <property type="interactions" value="980"/>
</dbReference>
<protein>
    <submittedName>
        <fullName evidence="10">Uncharacterized protein</fullName>
    </submittedName>
</protein>
<dbReference type="OrthoDB" id="273340at2759"/>
<comment type="similarity">
    <text evidence="2">Belongs to the WD repeat NOL10/ENP2 family.</text>
</comment>
<keyword evidence="4" id="KW-0677">Repeat</keyword>
<feature type="compositionally biased region" description="Acidic residues" evidence="6">
    <location>
        <begin position="541"/>
        <end position="550"/>
    </location>
</feature>
<dbReference type="EMBL" id="LT554016">
    <property type="protein sequence ID" value="SAM02874.1"/>
    <property type="molecule type" value="Genomic_DNA"/>
</dbReference>
<feature type="region of interest" description="Disordered" evidence="6">
    <location>
        <begin position="538"/>
        <end position="660"/>
    </location>
</feature>
<dbReference type="GO" id="GO:0000462">
    <property type="term" value="P:maturation of SSU-rRNA from tricistronic rRNA transcript (SSU-rRNA, 5.8S rRNA, LSU-rRNA)"/>
    <property type="evidence" value="ECO:0007669"/>
    <property type="project" value="TreeGrafter"/>
</dbReference>
<feature type="compositionally biased region" description="Basic and acidic residues" evidence="6">
    <location>
        <begin position="599"/>
        <end position="608"/>
    </location>
</feature>
<dbReference type="STRING" id="4829.A0A168PS04"/>
<dbReference type="GO" id="GO:0030686">
    <property type="term" value="C:90S preribosome"/>
    <property type="evidence" value="ECO:0007669"/>
    <property type="project" value="TreeGrafter"/>
</dbReference>
<comment type="subcellular location">
    <subcellularLocation>
        <location evidence="1">Nucleus</location>
        <location evidence="1">Nucleolus</location>
    </subcellularLocation>
</comment>
<proteinExistence type="inferred from homology"/>
<dbReference type="Pfam" id="PF23098">
    <property type="entry name" value="Beta-prop_NOL10_N"/>
    <property type="match status" value="1"/>
</dbReference>
<dbReference type="InterPro" id="IPR012580">
    <property type="entry name" value="NUC153"/>
</dbReference>
<dbReference type="Pfam" id="PF08159">
    <property type="entry name" value="NUC153"/>
    <property type="match status" value="1"/>
</dbReference>